<organism evidence="2 3">
    <name type="scientific">Candidatus Abzuiibacterium crystallinum</name>
    <dbReference type="NCBI Taxonomy" id="1974748"/>
    <lineage>
        <taxon>Bacteria</taxon>
        <taxon>Pseudomonadati</taxon>
        <taxon>Candidatus Omnitrophota</taxon>
        <taxon>Candidatus Abzuiibacterium</taxon>
    </lineage>
</organism>
<name>A0A2H0LQ97_9BACT</name>
<feature type="transmembrane region" description="Helical" evidence="1">
    <location>
        <begin position="6"/>
        <end position="30"/>
    </location>
</feature>
<sequence>MHSGSSSFGTVFILIGISLSIIIPILIHLYPRLPLIPNSRKWEKLPEEMQLEAIKGLRRLSIRLYILGGIIFILMGAYTIKHELKYEEINTAKHVKKSAEGKKMIPKVPGAKGLFDWFVEGQRQ</sequence>
<keyword evidence="1" id="KW-1133">Transmembrane helix</keyword>
<dbReference type="EMBL" id="PCVY01000040">
    <property type="protein sequence ID" value="PIQ86609.1"/>
    <property type="molecule type" value="Genomic_DNA"/>
</dbReference>
<accession>A0A2H0LQ97</accession>
<comment type="caution">
    <text evidence="2">The sequence shown here is derived from an EMBL/GenBank/DDBJ whole genome shotgun (WGS) entry which is preliminary data.</text>
</comment>
<keyword evidence="1" id="KW-0812">Transmembrane</keyword>
<reference evidence="2 3" key="1">
    <citation type="submission" date="2017-09" db="EMBL/GenBank/DDBJ databases">
        <title>Depth-based differentiation of microbial function through sediment-hosted aquifers and enrichment of novel symbionts in the deep terrestrial subsurface.</title>
        <authorList>
            <person name="Probst A.J."/>
            <person name="Ladd B."/>
            <person name="Jarett J.K."/>
            <person name="Geller-Mcgrath D.E."/>
            <person name="Sieber C.M."/>
            <person name="Emerson J.B."/>
            <person name="Anantharaman K."/>
            <person name="Thomas B.C."/>
            <person name="Malmstrom R."/>
            <person name="Stieglmeier M."/>
            <person name="Klingl A."/>
            <person name="Woyke T."/>
            <person name="Ryan C.M."/>
            <person name="Banfield J.F."/>
        </authorList>
    </citation>
    <scope>NUCLEOTIDE SEQUENCE [LARGE SCALE GENOMIC DNA]</scope>
    <source>
        <strain evidence="2">CG11_big_fil_rev_8_21_14_0_20_45_26</strain>
    </source>
</reference>
<dbReference type="AlphaFoldDB" id="A0A2H0LQ97"/>
<dbReference type="Proteomes" id="UP000230859">
    <property type="component" value="Unassembled WGS sequence"/>
</dbReference>
<keyword evidence="1" id="KW-0472">Membrane</keyword>
<feature type="transmembrane region" description="Helical" evidence="1">
    <location>
        <begin position="62"/>
        <end position="80"/>
    </location>
</feature>
<evidence type="ECO:0000313" key="3">
    <source>
        <dbReference type="Proteomes" id="UP000230859"/>
    </source>
</evidence>
<gene>
    <name evidence="2" type="ORF">COV74_04320</name>
</gene>
<proteinExistence type="predicted"/>
<evidence type="ECO:0000256" key="1">
    <source>
        <dbReference type="SAM" id="Phobius"/>
    </source>
</evidence>
<evidence type="ECO:0000313" key="2">
    <source>
        <dbReference type="EMBL" id="PIQ86609.1"/>
    </source>
</evidence>
<protein>
    <submittedName>
        <fullName evidence="2">Uncharacterized protein</fullName>
    </submittedName>
</protein>